<dbReference type="RefSeq" id="WP_069797605.1">
    <property type="nucleotide sequence ID" value="NZ_CP034157.1"/>
</dbReference>
<sequence>MKFYQLLTEASQYIIPQLYKQRFFKKQNQLSRENIISRKVEPELLWLTEFLPKDAVFIDVGANVGHFIYQLEYHLFPQNIYAFEPNKSLNRRLKRLFPKVKLFSVALSDENTVAEFKIPVLKGEKLNSRGTLQTDFREENEEKTIIQKVKVVKLDDFNPIQKLEKVDFIKIDVEGNEMKTLFGAKETILKFKPTVMVEMEQRHHQEPVWNLISEVENWGFEAHYLERNTFELKRLTEEFIKSQNAIFVKDYENYVNNIIFIPQS</sequence>
<protein>
    <submittedName>
        <fullName evidence="2">Methyltransferase, FkbM family domain protein</fullName>
    </submittedName>
</protein>
<dbReference type="AlphaFoldDB" id="A0A1E5UFS0"/>
<dbReference type="EMBL" id="MKGI01000028">
    <property type="protein sequence ID" value="OEL11667.1"/>
    <property type="molecule type" value="Genomic_DNA"/>
</dbReference>
<dbReference type="NCBIfam" id="TIGR01444">
    <property type="entry name" value="fkbM_fam"/>
    <property type="match status" value="1"/>
</dbReference>
<dbReference type="SUPFAM" id="SSF53335">
    <property type="entry name" value="S-adenosyl-L-methionine-dependent methyltransferases"/>
    <property type="match status" value="1"/>
</dbReference>
<evidence type="ECO:0000313" key="3">
    <source>
        <dbReference type="Proteomes" id="UP000095601"/>
    </source>
</evidence>
<dbReference type="STRING" id="237258.SAMN04489756_11465"/>
<reference evidence="2 3" key="1">
    <citation type="submission" date="2016-09" db="EMBL/GenBank/DDBJ databases">
        <authorList>
            <person name="Capua I."/>
            <person name="De Benedictis P."/>
            <person name="Joannis T."/>
            <person name="Lombin L.H."/>
            <person name="Cattoli G."/>
        </authorList>
    </citation>
    <scope>NUCLEOTIDE SEQUENCE [LARGE SCALE GENOMIC DNA]</scope>
    <source>
        <strain evidence="2 3">NRS-1</strain>
    </source>
</reference>
<dbReference type="InterPro" id="IPR052514">
    <property type="entry name" value="SAM-dependent_MTase"/>
</dbReference>
<proteinExistence type="predicted"/>
<dbReference type="PANTHER" id="PTHR34203:SF15">
    <property type="entry name" value="SLL1173 PROTEIN"/>
    <property type="match status" value="1"/>
</dbReference>
<dbReference type="KEGG" id="cnr:EB819_02445"/>
<dbReference type="InterPro" id="IPR029063">
    <property type="entry name" value="SAM-dependent_MTases_sf"/>
</dbReference>
<feature type="domain" description="Methyltransferase FkbM" evidence="1">
    <location>
        <begin position="59"/>
        <end position="218"/>
    </location>
</feature>
<dbReference type="OrthoDB" id="9812600at2"/>
<keyword evidence="2" id="KW-0489">Methyltransferase</keyword>
<name>A0A1E5UFS0_9FLAO</name>
<dbReference type="Gene3D" id="3.40.50.150">
    <property type="entry name" value="Vaccinia Virus protein VP39"/>
    <property type="match status" value="1"/>
</dbReference>
<dbReference type="GO" id="GO:0008168">
    <property type="term" value="F:methyltransferase activity"/>
    <property type="evidence" value="ECO:0007669"/>
    <property type="project" value="UniProtKB-KW"/>
</dbReference>
<keyword evidence="2" id="KW-0808">Transferase</keyword>
<dbReference type="Pfam" id="PF05050">
    <property type="entry name" value="Methyltransf_21"/>
    <property type="match status" value="1"/>
</dbReference>
<dbReference type="GO" id="GO:0032259">
    <property type="term" value="P:methylation"/>
    <property type="evidence" value="ECO:0007669"/>
    <property type="project" value="UniProtKB-KW"/>
</dbReference>
<comment type="caution">
    <text evidence="2">The sequence shown here is derived from an EMBL/GenBank/DDBJ whole genome shotgun (WGS) entry which is preliminary data.</text>
</comment>
<organism evidence="2 3">
    <name type="scientific">Cloacibacterium normanense</name>
    <dbReference type="NCBI Taxonomy" id="237258"/>
    <lineage>
        <taxon>Bacteria</taxon>
        <taxon>Pseudomonadati</taxon>
        <taxon>Bacteroidota</taxon>
        <taxon>Flavobacteriia</taxon>
        <taxon>Flavobacteriales</taxon>
        <taxon>Weeksellaceae</taxon>
    </lineage>
</organism>
<accession>A0A1E5UFS0</accession>
<dbReference type="PANTHER" id="PTHR34203">
    <property type="entry name" value="METHYLTRANSFERASE, FKBM FAMILY PROTEIN"/>
    <property type="match status" value="1"/>
</dbReference>
<dbReference type="InterPro" id="IPR006342">
    <property type="entry name" value="FkbM_mtfrase"/>
</dbReference>
<gene>
    <name evidence="2" type="ORF">BHF72_1803</name>
</gene>
<keyword evidence="3" id="KW-1185">Reference proteome</keyword>
<evidence type="ECO:0000259" key="1">
    <source>
        <dbReference type="Pfam" id="PF05050"/>
    </source>
</evidence>
<evidence type="ECO:0000313" key="2">
    <source>
        <dbReference type="EMBL" id="OEL11667.1"/>
    </source>
</evidence>
<dbReference type="Proteomes" id="UP000095601">
    <property type="component" value="Unassembled WGS sequence"/>
</dbReference>